<protein>
    <submittedName>
        <fullName evidence="2">Uncharacterized protein</fullName>
    </submittedName>
</protein>
<proteinExistence type="predicted"/>
<feature type="compositionally biased region" description="Acidic residues" evidence="1">
    <location>
        <begin position="697"/>
        <end position="710"/>
    </location>
</feature>
<keyword evidence="3" id="KW-1185">Reference proteome</keyword>
<evidence type="ECO:0000313" key="2">
    <source>
        <dbReference type="EMBL" id="KAK8890716.1"/>
    </source>
</evidence>
<dbReference type="SUPFAM" id="SSF48371">
    <property type="entry name" value="ARM repeat"/>
    <property type="match status" value="1"/>
</dbReference>
<reference evidence="2 3" key="1">
    <citation type="submission" date="2024-04" db="EMBL/GenBank/DDBJ databases">
        <title>Tritrichomonas musculus Genome.</title>
        <authorList>
            <person name="Alves-Ferreira E."/>
            <person name="Grigg M."/>
            <person name="Lorenzi H."/>
            <person name="Galac M."/>
        </authorList>
    </citation>
    <scope>NUCLEOTIDE SEQUENCE [LARGE SCALE GENOMIC DNA]</scope>
    <source>
        <strain evidence="2 3">EAF2021</strain>
    </source>
</reference>
<feature type="region of interest" description="Disordered" evidence="1">
    <location>
        <begin position="343"/>
        <end position="397"/>
    </location>
</feature>
<feature type="compositionally biased region" description="Polar residues" evidence="1">
    <location>
        <begin position="358"/>
        <end position="371"/>
    </location>
</feature>
<evidence type="ECO:0000256" key="1">
    <source>
        <dbReference type="SAM" id="MobiDB-lite"/>
    </source>
</evidence>
<dbReference type="Proteomes" id="UP001470230">
    <property type="component" value="Unassembled WGS sequence"/>
</dbReference>
<feature type="region of interest" description="Disordered" evidence="1">
    <location>
        <begin position="687"/>
        <end position="710"/>
    </location>
</feature>
<dbReference type="InterPro" id="IPR016024">
    <property type="entry name" value="ARM-type_fold"/>
</dbReference>
<feature type="region of interest" description="Disordered" evidence="1">
    <location>
        <begin position="504"/>
        <end position="535"/>
    </location>
</feature>
<gene>
    <name evidence="2" type="ORF">M9Y10_035501</name>
</gene>
<evidence type="ECO:0000313" key="3">
    <source>
        <dbReference type="Proteomes" id="UP001470230"/>
    </source>
</evidence>
<organism evidence="2 3">
    <name type="scientific">Tritrichomonas musculus</name>
    <dbReference type="NCBI Taxonomy" id="1915356"/>
    <lineage>
        <taxon>Eukaryota</taxon>
        <taxon>Metamonada</taxon>
        <taxon>Parabasalia</taxon>
        <taxon>Tritrichomonadida</taxon>
        <taxon>Tritrichomonadidae</taxon>
        <taxon>Tritrichomonas</taxon>
    </lineage>
</organism>
<dbReference type="EMBL" id="JAPFFF010000005">
    <property type="protein sequence ID" value="KAK8890716.1"/>
    <property type="molecule type" value="Genomic_DNA"/>
</dbReference>
<comment type="caution">
    <text evidence="2">The sequence shown here is derived from an EMBL/GenBank/DDBJ whole genome shotgun (WGS) entry which is preliminary data.</text>
</comment>
<name>A0ABR2KIP6_9EUKA</name>
<accession>A0ABR2KIP6</accession>
<feature type="compositionally biased region" description="Acidic residues" evidence="1">
    <location>
        <begin position="512"/>
        <end position="523"/>
    </location>
</feature>
<sequence length="724" mass="82433">MTTLPTLQSYLSSQLNIKNSSFWDGLKDILDCETCLNEKISQKSKLVLIEAIRTSATCDEWKKYIPIIVSMLNKMSDMNYLDQNFSEKDQNFFSSLASFTYVIYGKPSNDDFYEIKNEVLSLFDKMFKNSQIINEKTINDIVRSIITMFKDCDEDQTLYAKALAFIYHLIIKNSSLTSFIQECAQILFDAAKEIQSPKTQMQLFNILWIAQARVKEASFSHKEDALFISCVHKISSKINNGIKSFIISLQFQNASFPNDTVITSGWIDIGITDLIFCFDEKIMTIPFDAICGLDAENTIMTIVLEQSFKDFGESEDHKITIKLSRKPSSKMIAEIFSRISRGESQPIISDHDDENANLPIQSNSITQQTPTKPFPIKDTTNQTPHSAERKPSPAKNHNSIVHISVPNQLPPNISNGSIVKNVKSSVAMYIARDAQMPSYSSQIDENLFTDFKSSTNSIDPQKVSEMPVAELNTDDYAEQDSIIVESPPPPSIDMNMSMNISISNVDTSENGGVEEEDTEEEADANSHKSRNGKHTKKKVVIIEEASKSRKPQFDISQDDILLKHTSIVSERICAGIDALTKQRMDCVDHFGEQIQHHVDSFKDDIKTAEKDKEHCSVKQLELSKQKFQANIQQFKKKEAAIQQTLSSIEEETKQFSSKITEIQRKMRSEIQKRRLDLEKQLKNLRKMIRKNDRSLDQENDESSDLNEDYEDFVPKSRTKFQITA</sequence>